<dbReference type="EMBL" id="JACJVO010000021">
    <property type="protein sequence ID" value="MBB6732729.1"/>
    <property type="molecule type" value="Genomic_DNA"/>
</dbReference>
<evidence type="ECO:0000256" key="5">
    <source>
        <dbReference type="SAM" id="MobiDB-lite"/>
    </source>
</evidence>
<dbReference type="InterPro" id="IPR006059">
    <property type="entry name" value="SBP"/>
</dbReference>
<proteinExistence type="inferred from homology"/>
<reference evidence="7 8" key="1">
    <citation type="submission" date="2020-08" db="EMBL/GenBank/DDBJ databases">
        <title>Cohnella phylogeny.</title>
        <authorList>
            <person name="Dunlap C."/>
        </authorList>
    </citation>
    <scope>NUCLEOTIDE SEQUENCE [LARGE SCALE GENOMIC DNA]</scope>
    <source>
        <strain evidence="7 8">CBP 2801</strain>
    </source>
</reference>
<dbReference type="Pfam" id="PF01547">
    <property type="entry name" value="SBP_bac_1"/>
    <property type="match status" value="1"/>
</dbReference>
<evidence type="ECO:0000256" key="1">
    <source>
        <dbReference type="ARBA" id="ARBA00004196"/>
    </source>
</evidence>
<feature type="chain" id="PRO_5039278496" evidence="6">
    <location>
        <begin position="24"/>
        <end position="445"/>
    </location>
</feature>
<dbReference type="GO" id="GO:0030313">
    <property type="term" value="C:cell envelope"/>
    <property type="evidence" value="ECO:0007669"/>
    <property type="project" value="UniProtKB-SubCell"/>
</dbReference>
<evidence type="ECO:0000313" key="7">
    <source>
        <dbReference type="EMBL" id="MBB6732729.1"/>
    </source>
</evidence>
<keyword evidence="3" id="KW-0813">Transport</keyword>
<feature type="region of interest" description="Disordered" evidence="5">
    <location>
        <begin position="26"/>
        <end position="45"/>
    </location>
</feature>
<dbReference type="AlphaFoldDB" id="A0A7X0VW25"/>
<comment type="caution">
    <text evidence="7">The sequence shown here is derived from an EMBL/GenBank/DDBJ whole genome shotgun (WGS) entry which is preliminary data.</text>
</comment>
<gene>
    <name evidence="7" type="ORF">H7C18_17565</name>
</gene>
<evidence type="ECO:0000256" key="2">
    <source>
        <dbReference type="ARBA" id="ARBA00008520"/>
    </source>
</evidence>
<evidence type="ECO:0000256" key="3">
    <source>
        <dbReference type="ARBA" id="ARBA00022448"/>
    </source>
</evidence>
<feature type="signal peptide" evidence="6">
    <location>
        <begin position="1"/>
        <end position="23"/>
    </location>
</feature>
<evidence type="ECO:0000313" key="8">
    <source>
        <dbReference type="Proteomes" id="UP000564644"/>
    </source>
</evidence>
<dbReference type="InterPro" id="IPR050490">
    <property type="entry name" value="Bact_solute-bd_prot1"/>
</dbReference>
<comment type="similarity">
    <text evidence="2">Belongs to the bacterial solute-binding protein 1 family.</text>
</comment>
<protein>
    <submittedName>
        <fullName evidence="7">Sugar ABC transporter substrate-binding protein</fullName>
    </submittedName>
</protein>
<dbReference type="SUPFAM" id="SSF53850">
    <property type="entry name" value="Periplasmic binding protein-like II"/>
    <property type="match status" value="1"/>
</dbReference>
<name>A0A7X0VW25_9BACL</name>
<organism evidence="7 8">
    <name type="scientific">Cohnella zeiphila</name>
    <dbReference type="NCBI Taxonomy" id="2761120"/>
    <lineage>
        <taxon>Bacteria</taxon>
        <taxon>Bacillati</taxon>
        <taxon>Bacillota</taxon>
        <taxon>Bacilli</taxon>
        <taxon>Bacillales</taxon>
        <taxon>Paenibacillaceae</taxon>
        <taxon>Cohnella</taxon>
    </lineage>
</organism>
<dbReference type="Gene3D" id="3.40.190.10">
    <property type="entry name" value="Periplasmic binding protein-like II"/>
    <property type="match status" value="1"/>
</dbReference>
<dbReference type="Proteomes" id="UP000564644">
    <property type="component" value="Unassembled WGS sequence"/>
</dbReference>
<keyword evidence="4 6" id="KW-0732">Signal</keyword>
<dbReference type="PANTHER" id="PTHR43649">
    <property type="entry name" value="ARABINOSE-BINDING PROTEIN-RELATED"/>
    <property type="match status" value="1"/>
</dbReference>
<sequence>MKKFGLTLTTAALLVLTTNGCGSGGTANDAATSDTGKASNANTQEASGGTVELTFGFNGGDGPTYDLYKSIFKEYESAHPNVKITPQAIAKDFTSTIMTRIAGGNAPDVFWMSNQDMPSFADRNALLDLTPYDGKDFQSGDYLDNIMAGYKWKGNIYGLPGDAAPIVLFYNKELFDQAKVDYPTAGMSWDDLLQKAQALTVKKGDQIDQYGYAQDVTWNFWAPFVWQNNGDILSSDGTKSAINSPESSEAFTFIRSLMNEYKVAPTASSMQTTPSYQLFQQGKAAMYFGGSWVASTILRDTNFEWDVVAPPAGKSKATAMALGGFAVSKTTKHPEEAVKFLSWLAGEEGQKRKFEGGFAGLPTLKSLINTPLATKGFEHPTYKNIHLQEIVDSTQYARVAPSSANWTQINAEMTKLLQLYWNGEQEIGPTLESVDKQINEILSGK</sequence>
<feature type="compositionally biased region" description="Polar residues" evidence="5">
    <location>
        <begin position="29"/>
        <end position="45"/>
    </location>
</feature>
<dbReference type="PANTHER" id="PTHR43649:SF31">
    <property type="entry name" value="SN-GLYCEROL-3-PHOSPHATE-BINDING PERIPLASMIC PROTEIN UGPB"/>
    <property type="match status" value="1"/>
</dbReference>
<dbReference type="CDD" id="cd13585">
    <property type="entry name" value="PBP2_TMBP_like"/>
    <property type="match status" value="1"/>
</dbReference>
<keyword evidence="8" id="KW-1185">Reference proteome</keyword>
<evidence type="ECO:0000256" key="6">
    <source>
        <dbReference type="SAM" id="SignalP"/>
    </source>
</evidence>
<evidence type="ECO:0000256" key="4">
    <source>
        <dbReference type="ARBA" id="ARBA00022729"/>
    </source>
</evidence>
<dbReference type="RefSeq" id="WP_185130387.1">
    <property type="nucleotide sequence ID" value="NZ_JACJVO010000021.1"/>
</dbReference>
<comment type="subcellular location">
    <subcellularLocation>
        <location evidence="1">Cell envelope</location>
    </subcellularLocation>
</comment>
<accession>A0A7X0VW25</accession>